<keyword evidence="2" id="KW-1185">Reference proteome</keyword>
<name>A0A023B003_GRENI</name>
<evidence type="ECO:0000313" key="1">
    <source>
        <dbReference type="EMBL" id="EZG44735.1"/>
    </source>
</evidence>
<evidence type="ECO:0000313" key="2">
    <source>
        <dbReference type="Proteomes" id="UP000019763"/>
    </source>
</evidence>
<gene>
    <name evidence="1" type="ORF">GNI_144360</name>
</gene>
<dbReference type="EMBL" id="AFNH02001068">
    <property type="protein sequence ID" value="EZG44735.1"/>
    <property type="molecule type" value="Genomic_DNA"/>
</dbReference>
<dbReference type="GeneID" id="22915106"/>
<dbReference type="RefSeq" id="XP_011134129.1">
    <property type="nucleotide sequence ID" value="XM_011135827.1"/>
</dbReference>
<sequence length="64" mass="7341">MVKAPQLKDLGTALDVMVTNQRKDKNKVNRFNLNPCWLAHLRRAWCSNSLATAKSERKLPMISM</sequence>
<organism evidence="1 2">
    <name type="scientific">Gregarina niphandrodes</name>
    <name type="common">Septate eugregarine</name>
    <dbReference type="NCBI Taxonomy" id="110365"/>
    <lineage>
        <taxon>Eukaryota</taxon>
        <taxon>Sar</taxon>
        <taxon>Alveolata</taxon>
        <taxon>Apicomplexa</taxon>
        <taxon>Conoidasida</taxon>
        <taxon>Gregarinasina</taxon>
        <taxon>Eugregarinorida</taxon>
        <taxon>Gregarinidae</taxon>
        <taxon>Gregarina</taxon>
    </lineage>
</organism>
<protein>
    <submittedName>
        <fullName evidence="1">Uncharacterized protein</fullName>
    </submittedName>
</protein>
<dbReference type="VEuPathDB" id="CryptoDB:GNI_144360"/>
<dbReference type="Proteomes" id="UP000019763">
    <property type="component" value="Unassembled WGS sequence"/>
</dbReference>
<dbReference type="AlphaFoldDB" id="A0A023B003"/>
<accession>A0A023B003</accession>
<proteinExistence type="predicted"/>
<comment type="caution">
    <text evidence="1">The sequence shown here is derived from an EMBL/GenBank/DDBJ whole genome shotgun (WGS) entry which is preliminary data.</text>
</comment>
<reference evidence="1" key="1">
    <citation type="submission" date="2013-12" db="EMBL/GenBank/DDBJ databases">
        <authorList>
            <person name="Omoto C.K."/>
            <person name="Sibley D."/>
            <person name="Venepally P."/>
            <person name="Hadjithomas M."/>
            <person name="Karamycheva S."/>
            <person name="Brunk B."/>
            <person name="Roos D."/>
            <person name="Caler E."/>
            <person name="Lorenzi H."/>
        </authorList>
    </citation>
    <scope>NUCLEOTIDE SEQUENCE</scope>
</reference>